<sequence length="343" mass="39476">MHPVSCSLLLQLLFCQSHANKVLLISLDGFRWDYIEVARNAGRNVSAFEAIAVSGFRAEVKNVFPTITFPTHFAIATGRYVENHGLYNNKFWEPRLERYFSYSRPADSMDPDFLNYNQNEPIWITNQRHGKRSCIFYWPGSQSIYANKYPFATFGLYSDVPTLEFRVDRVMDWLSLDDFNFCMFYFNEPDSTAHRYGPDSEEVLDAIERVNKGIAYLLKRIKASPKLSGKVNLIVTGDHGMAQIPPENRINLHEAVTVDEYFGNVSPVLVGLWPNATQSVQEMYNAIVSKKLNNCSVWLKEDLPERFHVKRSYRAPPIFILADNGFLINREIDQYNTPKGKSV</sequence>
<dbReference type="PANTHER" id="PTHR10151">
    <property type="entry name" value="ECTONUCLEOTIDE PYROPHOSPHATASE/PHOSPHODIESTERASE"/>
    <property type="match status" value="1"/>
</dbReference>
<dbReference type="Gene3D" id="3.40.720.10">
    <property type="entry name" value="Alkaline Phosphatase, subunit A"/>
    <property type="match status" value="1"/>
</dbReference>
<dbReference type="CDD" id="cd16018">
    <property type="entry name" value="Enpp"/>
    <property type="match status" value="1"/>
</dbReference>
<name>A0A3P7MUV0_DIBLA</name>
<dbReference type="OrthoDB" id="415411at2759"/>
<protein>
    <recommendedName>
        <fullName evidence="4">Ectonucleotide pyrophosphatase/phosphodiesterase family member 5</fullName>
    </recommendedName>
</protein>
<evidence type="ECO:0008006" key="4">
    <source>
        <dbReference type="Google" id="ProtNLM"/>
    </source>
</evidence>
<dbReference type="EMBL" id="UYRU01079923">
    <property type="protein sequence ID" value="VDN30590.1"/>
    <property type="molecule type" value="Genomic_DNA"/>
</dbReference>
<dbReference type="InterPro" id="IPR017850">
    <property type="entry name" value="Alkaline_phosphatase_core_sf"/>
</dbReference>
<dbReference type="Pfam" id="PF01663">
    <property type="entry name" value="Phosphodiest"/>
    <property type="match status" value="1"/>
</dbReference>
<reference evidence="2 3" key="1">
    <citation type="submission" date="2018-11" db="EMBL/GenBank/DDBJ databases">
        <authorList>
            <consortium name="Pathogen Informatics"/>
        </authorList>
    </citation>
    <scope>NUCLEOTIDE SEQUENCE [LARGE SCALE GENOMIC DNA]</scope>
</reference>
<keyword evidence="1" id="KW-0732">Signal</keyword>
<dbReference type="Proteomes" id="UP000281553">
    <property type="component" value="Unassembled WGS sequence"/>
</dbReference>
<gene>
    <name evidence="2" type="ORF">DILT_LOCUS15565</name>
</gene>
<evidence type="ECO:0000313" key="3">
    <source>
        <dbReference type="Proteomes" id="UP000281553"/>
    </source>
</evidence>
<dbReference type="AlphaFoldDB" id="A0A3P7MUV0"/>
<dbReference type="Gene3D" id="3.30.1360.180">
    <property type="match status" value="1"/>
</dbReference>
<feature type="signal peptide" evidence="1">
    <location>
        <begin position="1"/>
        <end position="19"/>
    </location>
</feature>
<dbReference type="GO" id="GO:0016787">
    <property type="term" value="F:hydrolase activity"/>
    <property type="evidence" value="ECO:0007669"/>
    <property type="project" value="UniProtKB-ARBA"/>
</dbReference>
<proteinExistence type="predicted"/>
<keyword evidence="3" id="KW-1185">Reference proteome</keyword>
<evidence type="ECO:0000313" key="2">
    <source>
        <dbReference type="EMBL" id="VDN30590.1"/>
    </source>
</evidence>
<accession>A0A3P7MUV0</accession>
<feature type="chain" id="PRO_5018160193" description="Ectonucleotide pyrophosphatase/phosphodiesterase family member 5" evidence="1">
    <location>
        <begin position="20"/>
        <end position="343"/>
    </location>
</feature>
<dbReference type="PANTHER" id="PTHR10151:SF120">
    <property type="entry name" value="BIS(5'-ADENOSYL)-TRIPHOSPHATASE"/>
    <property type="match status" value="1"/>
</dbReference>
<organism evidence="2 3">
    <name type="scientific">Dibothriocephalus latus</name>
    <name type="common">Fish tapeworm</name>
    <name type="synonym">Diphyllobothrium latum</name>
    <dbReference type="NCBI Taxonomy" id="60516"/>
    <lineage>
        <taxon>Eukaryota</taxon>
        <taxon>Metazoa</taxon>
        <taxon>Spiralia</taxon>
        <taxon>Lophotrochozoa</taxon>
        <taxon>Platyhelminthes</taxon>
        <taxon>Cestoda</taxon>
        <taxon>Eucestoda</taxon>
        <taxon>Diphyllobothriidea</taxon>
        <taxon>Diphyllobothriidae</taxon>
        <taxon>Dibothriocephalus</taxon>
    </lineage>
</organism>
<evidence type="ECO:0000256" key="1">
    <source>
        <dbReference type="SAM" id="SignalP"/>
    </source>
</evidence>
<dbReference type="InterPro" id="IPR002591">
    <property type="entry name" value="Phosphodiest/P_Trfase"/>
</dbReference>
<dbReference type="SUPFAM" id="SSF53649">
    <property type="entry name" value="Alkaline phosphatase-like"/>
    <property type="match status" value="1"/>
</dbReference>